<dbReference type="Gene3D" id="1.20.1070.10">
    <property type="entry name" value="Rhodopsin 7-helix transmembrane proteins"/>
    <property type="match status" value="1"/>
</dbReference>
<dbReference type="GO" id="GO:0004993">
    <property type="term" value="F:G protein-coupled serotonin receptor activity"/>
    <property type="evidence" value="ECO:0007669"/>
    <property type="project" value="TreeGrafter"/>
</dbReference>
<evidence type="ECO:0000256" key="6">
    <source>
        <dbReference type="ARBA" id="ARBA00023136"/>
    </source>
</evidence>
<keyword evidence="8" id="KW-0807">Transducer</keyword>
<keyword evidence="7" id="KW-0675">Receptor</keyword>
<dbReference type="GO" id="GO:0030425">
    <property type="term" value="C:dendrite"/>
    <property type="evidence" value="ECO:0007669"/>
    <property type="project" value="TreeGrafter"/>
</dbReference>
<dbReference type="InterPro" id="IPR000276">
    <property type="entry name" value="GPCR_Rhodpsn"/>
</dbReference>
<keyword evidence="4 10" id="KW-1133">Transmembrane helix</keyword>
<evidence type="ECO:0000256" key="5">
    <source>
        <dbReference type="ARBA" id="ARBA00023040"/>
    </source>
</evidence>
<evidence type="ECO:0000256" key="2">
    <source>
        <dbReference type="ARBA" id="ARBA00022475"/>
    </source>
</evidence>
<feature type="transmembrane region" description="Helical" evidence="10">
    <location>
        <begin position="281"/>
        <end position="303"/>
    </location>
</feature>
<dbReference type="Pfam" id="PF00001">
    <property type="entry name" value="7tm_1"/>
    <property type="match status" value="1"/>
</dbReference>
<evidence type="ECO:0000256" key="3">
    <source>
        <dbReference type="ARBA" id="ARBA00022692"/>
    </source>
</evidence>
<proteinExistence type="predicted"/>
<gene>
    <name evidence="12" type="ORF">BV898_16563</name>
</gene>
<feature type="transmembrane region" description="Helical" evidence="10">
    <location>
        <begin position="30"/>
        <end position="53"/>
    </location>
</feature>
<accession>A0A9X6RLY5</accession>
<dbReference type="GO" id="GO:0030594">
    <property type="term" value="F:neurotransmitter receptor activity"/>
    <property type="evidence" value="ECO:0007669"/>
    <property type="project" value="TreeGrafter"/>
</dbReference>
<dbReference type="PANTHER" id="PTHR24247:SF202">
    <property type="entry name" value="5-HYDROXYTRYPTAMINE RECEPTOR 1"/>
    <property type="match status" value="1"/>
</dbReference>
<organism evidence="12 13">
    <name type="scientific">Hypsibius exemplaris</name>
    <name type="common">Freshwater tardigrade</name>
    <dbReference type="NCBI Taxonomy" id="2072580"/>
    <lineage>
        <taxon>Eukaryota</taxon>
        <taxon>Metazoa</taxon>
        <taxon>Ecdysozoa</taxon>
        <taxon>Tardigrada</taxon>
        <taxon>Eutardigrada</taxon>
        <taxon>Parachela</taxon>
        <taxon>Hypsibioidea</taxon>
        <taxon>Hypsibiidae</taxon>
        <taxon>Hypsibius</taxon>
    </lineage>
</organism>
<feature type="domain" description="G-protein coupled receptors family 1 profile" evidence="11">
    <location>
        <begin position="44"/>
        <end position="334"/>
    </location>
</feature>
<evidence type="ECO:0000256" key="9">
    <source>
        <dbReference type="SAM" id="MobiDB-lite"/>
    </source>
</evidence>
<feature type="transmembrane region" description="Helical" evidence="10">
    <location>
        <begin position="144"/>
        <end position="166"/>
    </location>
</feature>
<dbReference type="OrthoDB" id="2101615at2759"/>
<keyword evidence="13" id="KW-1185">Reference proteome</keyword>
<dbReference type="EMBL" id="MTYJ01000251">
    <property type="protein sequence ID" value="OWA52101.1"/>
    <property type="molecule type" value="Genomic_DNA"/>
</dbReference>
<dbReference type="PANTHER" id="PTHR24247">
    <property type="entry name" value="5-HYDROXYTRYPTAMINE RECEPTOR"/>
    <property type="match status" value="1"/>
</dbReference>
<evidence type="ECO:0000256" key="10">
    <source>
        <dbReference type="SAM" id="Phobius"/>
    </source>
</evidence>
<evidence type="ECO:0000313" key="13">
    <source>
        <dbReference type="Proteomes" id="UP000192578"/>
    </source>
</evidence>
<comment type="subcellular location">
    <subcellularLocation>
        <location evidence="1">Cell membrane</location>
        <topology evidence="1">Multi-pass membrane protein</topology>
    </subcellularLocation>
</comment>
<evidence type="ECO:0000259" key="11">
    <source>
        <dbReference type="PROSITE" id="PS50262"/>
    </source>
</evidence>
<feature type="transmembrane region" description="Helical" evidence="10">
    <location>
        <begin position="186"/>
        <end position="209"/>
    </location>
</feature>
<feature type="region of interest" description="Disordered" evidence="9">
    <location>
        <begin position="241"/>
        <end position="276"/>
    </location>
</feature>
<keyword evidence="6 10" id="KW-0472">Membrane</keyword>
<keyword evidence="2" id="KW-1003">Cell membrane</keyword>
<dbReference type="GO" id="GO:0007268">
    <property type="term" value="P:chemical synaptic transmission"/>
    <property type="evidence" value="ECO:0007669"/>
    <property type="project" value="TreeGrafter"/>
</dbReference>
<evidence type="ECO:0000256" key="8">
    <source>
        <dbReference type="ARBA" id="ARBA00023224"/>
    </source>
</evidence>
<dbReference type="GO" id="GO:0045202">
    <property type="term" value="C:synapse"/>
    <property type="evidence" value="ECO:0007669"/>
    <property type="project" value="GOC"/>
</dbReference>
<dbReference type="Proteomes" id="UP000192578">
    <property type="component" value="Unassembled WGS sequence"/>
</dbReference>
<dbReference type="AlphaFoldDB" id="A0A9X6RLY5"/>
<dbReference type="GO" id="GO:0005886">
    <property type="term" value="C:plasma membrane"/>
    <property type="evidence" value="ECO:0007669"/>
    <property type="project" value="UniProtKB-SubCell"/>
</dbReference>
<evidence type="ECO:0000256" key="7">
    <source>
        <dbReference type="ARBA" id="ARBA00023170"/>
    </source>
</evidence>
<name>A0A9X6RLY5_HYPEX</name>
<evidence type="ECO:0000313" key="12">
    <source>
        <dbReference type="EMBL" id="OWA52101.1"/>
    </source>
</evidence>
<keyword evidence="5" id="KW-0297">G-protein coupled receptor</keyword>
<feature type="compositionally biased region" description="Low complexity" evidence="9">
    <location>
        <begin position="243"/>
        <end position="264"/>
    </location>
</feature>
<evidence type="ECO:0000256" key="4">
    <source>
        <dbReference type="ARBA" id="ARBA00022989"/>
    </source>
</evidence>
<dbReference type="PROSITE" id="PS50262">
    <property type="entry name" value="G_PROTEIN_RECEP_F1_2"/>
    <property type="match status" value="1"/>
</dbReference>
<evidence type="ECO:0000256" key="1">
    <source>
        <dbReference type="ARBA" id="ARBA00004651"/>
    </source>
</evidence>
<protein>
    <recommendedName>
        <fullName evidence="11">G-protein coupled receptors family 1 profile domain-containing protein</fullName>
    </recommendedName>
</protein>
<dbReference type="InterPro" id="IPR017452">
    <property type="entry name" value="GPCR_Rhodpsn_7TM"/>
</dbReference>
<comment type="caution">
    <text evidence="12">The sequence shown here is derived from an EMBL/GenBank/DDBJ whole genome shotgun (WGS) entry which is preliminary data.</text>
</comment>
<sequence>MAANNSTSLFNLGNLSSNAAKEPNRLVQAFTWFTIFTIIATIAGNGLIILAYITQRQLRTPFNLYIFYIAFLEALLAVTAMPGSFIQSFYGYWPFDAVSCSFVITARLVVGAAVRWGHTLIPANRIWAVTFPVHYRVAHTMRCATWLVVGSWIFLCAVCLPMVVLGRKSMGSAASDVKCQRDNDGLYAEIIGFDLPEIIIVLAFPYICFKLRRYRRLKRQNKVLAHQSAVSDTMAMEKKATRSSLPPSAADPISPDPLGTAQPRSSPPQPRSGQSRSHFRIQTYLVIGIIICWTPNTVFWLLVDTTHPRYWNPTFNAVQFFLQYTYAWVSPLLCIAANRSIRQGVCDVLRCQRT</sequence>
<dbReference type="SUPFAM" id="SSF81321">
    <property type="entry name" value="Family A G protein-coupled receptor-like"/>
    <property type="match status" value="1"/>
</dbReference>
<dbReference type="PRINTS" id="PR00237">
    <property type="entry name" value="GPCRRHODOPSN"/>
</dbReference>
<feature type="transmembrane region" description="Helical" evidence="10">
    <location>
        <begin position="65"/>
        <end position="86"/>
    </location>
</feature>
<reference evidence="13" key="1">
    <citation type="submission" date="2017-01" db="EMBL/GenBank/DDBJ databases">
        <title>Comparative genomics of anhydrobiosis in the tardigrade Hypsibius dujardini.</title>
        <authorList>
            <person name="Yoshida Y."/>
            <person name="Koutsovoulos G."/>
            <person name="Laetsch D."/>
            <person name="Stevens L."/>
            <person name="Kumar S."/>
            <person name="Horikawa D."/>
            <person name="Ishino K."/>
            <person name="Komine S."/>
            <person name="Tomita M."/>
            <person name="Blaxter M."/>
            <person name="Arakawa K."/>
        </authorList>
    </citation>
    <scope>NUCLEOTIDE SEQUENCE [LARGE SCALE GENOMIC DNA]</scope>
    <source>
        <strain evidence="13">Z151</strain>
    </source>
</reference>
<feature type="transmembrane region" description="Helical" evidence="10">
    <location>
        <begin position="315"/>
        <end position="335"/>
    </location>
</feature>
<keyword evidence="3 10" id="KW-0812">Transmembrane</keyword>
<dbReference type="GO" id="GO:0007187">
    <property type="term" value="P:G protein-coupled receptor signaling pathway, coupled to cyclic nucleotide second messenger"/>
    <property type="evidence" value="ECO:0007669"/>
    <property type="project" value="TreeGrafter"/>
</dbReference>